<dbReference type="FunFam" id="3.40.250.10:FF:000001">
    <property type="entry name" value="Sulfurtransferase"/>
    <property type="match status" value="1"/>
</dbReference>
<dbReference type="PANTHER" id="PTHR11364:SF27">
    <property type="entry name" value="SULFURTRANSFERASE"/>
    <property type="match status" value="1"/>
</dbReference>
<evidence type="ECO:0000256" key="3">
    <source>
        <dbReference type="ARBA" id="ARBA00022679"/>
    </source>
</evidence>
<dbReference type="AlphaFoldDB" id="A0A2N7UEA6"/>
<evidence type="ECO:0000313" key="9">
    <source>
        <dbReference type="EMBL" id="PMR78769.1"/>
    </source>
</evidence>
<dbReference type="FunFam" id="3.40.250.10:FF:000015">
    <property type="entry name" value="Sulfurtransferase"/>
    <property type="match status" value="1"/>
</dbReference>
<proteinExistence type="predicted"/>
<comment type="catalytic activity">
    <reaction evidence="5">
        <text>2-oxo-3-sulfanylpropanoate + [thioredoxin]-dithiol = [thioredoxin]-disulfide + hydrogen sulfide + pyruvate + H(+)</text>
        <dbReference type="Rhea" id="RHEA:21740"/>
        <dbReference type="Rhea" id="RHEA-COMP:10698"/>
        <dbReference type="Rhea" id="RHEA-COMP:10700"/>
        <dbReference type="ChEBI" id="CHEBI:15361"/>
        <dbReference type="ChEBI" id="CHEBI:15378"/>
        <dbReference type="ChEBI" id="CHEBI:29919"/>
        <dbReference type="ChEBI" id="CHEBI:29950"/>
        <dbReference type="ChEBI" id="CHEBI:50058"/>
        <dbReference type="ChEBI" id="CHEBI:57678"/>
        <dbReference type="EC" id="2.8.1.2"/>
    </reaction>
    <physiologicalReaction direction="left-to-right" evidence="5">
        <dbReference type="Rhea" id="RHEA:21741"/>
    </physiologicalReaction>
</comment>
<evidence type="ECO:0000256" key="1">
    <source>
        <dbReference type="ARBA" id="ARBA00004496"/>
    </source>
</evidence>
<dbReference type="InterPro" id="IPR001763">
    <property type="entry name" value="Rhodanese-like_dom"/>
</dbReference>
<dbReference type="CDD" id="cd01449">
    <property type="entry name" value="TST_Repeat_2"/>
    <property type="match status" value="1"/>
</dbReference>
<protein>
    <recommendedName>
        <fullName evidence="6">Sulfurtransferase</fullName>
    </recommendedName>
</protein>
<keyword evidence="9" id="KW-0670">Pyruvate</keyword>
<feature type="domain" description="Rhodanese" evidence="8">
    <location>
        <begin position="19"/>
        <end position="137"/>
    </location>
</feature>
<evidence type="ECO:0000259" key="8">
    <source>
        <dbReference type="PROSITE" id="PS50206"/>
    </source>
</evidence>
<comment type="caution">
    <text evidence="9">The sequence shown here is derived from an EMBL/GenBank/DDBJ whole genome shotgun (WGS) entry which is preliminary data.</text>
</comment>
<reference evidence="9 10" key="1">
    <citation type="submission" date="2018-01" db="EMBL/GenBank/DDBJ databases">
        <title>Halomonas endophytica sp. nov., isolated from storage liquid in the stems of Populus euphratica.</title>
        <authorList>
            <person name="Chen C."/>
        </authorList>
    </citation>
    <scope>NUCLEOTIDE SEQUENCE [LARGE SCALE GENOMIC DNA]</scope>
    <source>
        <strain evidence="9 10">MC28</strain>
    </source>
</reference>
<sequence length="287" mass="30946">MRTTTSPLIDAGWLNSHLSAPDVIVLDASWYLPAQNRDAELEFLNGHIPGAVRFDFDERFADISSTLPHMLPTVERFTQEACALGIKKDSRIIIYDGAGIFAAPRAWWMFRAMGHEAVAVLDGGLPAWKSTGGPLETGPEKPRTNGDFLATLDRRWVRSAKEVKAALETNSATVVDARSAARFSGTEQEARPGLRSGHMPGSRNLPFDRLLKDGRYADAEILKEALRDTGIIPGHPAIASCGSGVTASIIALAAEAVLQQQVAVYDGAWAEWGQTSRPDLPVATGGD</sequence>
<accession>A0A2N7UEA6</accession>
<gene>
    <name evidence="9" type="ORF">C1H69_00430</name>
</gene>
<dbReference type="GO" id="GO:0004792">
    <property type="term" value="F:thiosulfate-cyanide sulfurtransferase activity"/>
    <property type="evidence" value="ECO:0007669"/>
    <property type="project" value="InterPro"/>
</dbReference>
<dbReference type="Gene3D" id="3.40.250.10">
    <property type="entry name" value="Rhodanese-like domain"/>
    <property type="match status" value="2"/>
</dbReference>
<keyword evidence="2" id="KW-0963">Cytoplasm</keyword>
<comment type="subcellular location">
    <subcellularLocation>
        <location evidence="1">Cytoplasm</location>
    </subcellularLocation>
</comment>
<name>A0A2N7UEA6_9GAMM</name>
<evidence type="ECO:0000256" key="4">
    <source>
        <dbReference type="ARBA" id="ARBA00022737"/>
    </source>
</evidence>
<dbReference type="OrthoDB" id="9781034at2"/>
<keyword evidence="10" id="KW-1185">Reference proteome</keyword>
<dbReference type="RefSeq" id="WP_102651448.1">
    <property type="nucleotide sequence ID" value="NZ_PNRF01000001.1"/>
</dbReference>
<dbReference type="InterPro" id="IPR001307">
    <property type="entry name" value="Thiosulphate_STrfase_CS"/>
</dbReference>
<dbReference type="PROSITE" id="PS00683">
    <property type="entry name" value="RHODANESE_2"/>
    <property type="match status" value="1"/>
</dbReference>
<dbReference type="Pfam" id="PF00581">
    <property type="entry name" value="Rhodanese"/>
    <property type="match status" value="2"/>
</dbReference>
<dbReference type="GO" id="GO:0016784">
    <property type="term" value="F:3-mercaptopyruvate sulfurtransferase activity"/>
    <property type="evidence" value="ECO:0007669"/>
    <property type="project" value="UniProtKB-EC"/>
</dbReference>
<dbReference type="PANTHER" id="PTHR11364">
    <property type="entry name" value="THIOSULFATE SULFERTANSFERASE"/>
    <property type="match status" value="1"/>
</dbReference>
<dbReference type="EMBL" id="PNRF01000001">
    <property type="protein sequence ID" value="PMR78769.1"/>
    <property type="molecule type" value="Genomic_DNA"/>
</dbReference>
<dbReference type="InterPro" id="IPR045078">
    <property type="entry name" value="TST/MPST-like"/>
</dbReference>
<keyword evidence="3 6" id="KW-0808">Transferase</keyword>
<dbReference type="PROSITE" id="PS00380">
    <property type="entry name" value="RHODANESE_1"/>
    <property type="match status" value="1"/>
</dbReference>
<feature type="domain" description="Rhodanese" evidence="8">
    <location>
        <begin position="168"/>
        <end position="281"/>
    </location>
</feature>
<evidence type="ECO:0000256" key="5">
    <source>
        <dbReference type="ARBA" id="ARBA00051793"/>
    </source>
</evidence>
<evidence type="ECO:0000256" key="7">
    <source>
        <dbReference type="SAM" id="MobiDB-lite"/>
    </source>
</evidence>
<evidence type="ECO:0000256" key="2">
    <source>
        <dbReference type="ARBA" id="ARBA00022490"/>
    </source>
</evidence>
<dbReference type="NCBIfam" id="NF008557">
    <property type="entry name" value="PRK11493.1"/>
    <property type="match status" value="1"/>
</dbReference>
<evidence type="ECO:0000313" key="10">
    <source>
        <dbReference type="Proteomes" id="UP000235803"/>
    </source>
</evidence>
<dbReference type="GO" id="GO:0005737">
    <property type="term" value="C:cytoplasm"/>
    <property type="evidence" value="ECO:0007669"/>
    <property type="project" value="UniProtKB-SubCell"/>
</dbReference>
<evidence type="ECO:0000256" key="6">
    <source>
        <dbReference type="RuleBase" id="RU000507"/>
    </source>
</evidence>
<dbReference type="SMART" id="SM00450">
    <property type="entry name" value="RHOD"/>
    <property type="match status" value="2"/>
</dbReference>
<dbReference type="InterPro" id="IPR036873">
    <property type="entry name" value="Rhodanese-like_dom_sf"/>
</dbReference>
<dbReference type="SUPFAM" id="SSF52821">
    <property type="entry name" value="Rhodanese/Cell cycle control phosphatase"/>
    <property type="match status" value="2"/>
</dbReference>
<organism evidence="9 10">
    <name type="scientific">Billgrantia endophytica</name>
    <dbReference type="NCBI Taxonomy" id="2033802"/>
    <lineage>
        <taxon>Bacteria</taxon>
        <taxon>Pseudomonadati</taxon>
        <taxon>Pseudomonadota</taxon>
        <taxon>Gammaproteobacteria</taxon>
        <taxon>Oceanospirillales</taxon>
        <taxon>Halomonadaceae</taxon>
        <taxon>Billgrantia</taxon>
    </lineage>
</organism>
<keyword evidence="4" id="KW-0677">Repeat</keyword>
<dbReference type="Proteomes" id="UP000235803">
    <property type="component" value="Unassembled WGS sequence"/>
</dbReference>
<dbReference type="PROSITE" id="PS50206">
    <property type="entry name" value="RHODANESE_3"/>
    <property type="match status" value="2"/>
</dbReference>
<feature type="region of interest" description="Disordered" evidence="7">
    <location>
        <begin position="183"/>
        <end position="202"/>
    </location>
</feature>
<dbReference type="CDD" id="cd01448">
    <property type="entry name" value="TST_Repeat_1"/>
    <property type="match status" value="1"/>
</dbReference>